<comment type="caution">
    <text evidence="2">The sequence shown here is derived from an EMBL/GenBank/DDBJ whole genome shotgun (WGS) entry which is preliminary data.</text>
</comment>
<accession>A0A3M7RBT8</accession>
<dbReference type="Proteomes" id="UP000276133">
    <property type="component" value="Unassembled WGS sequence"/>
</dbReference>
<name>A0A3M7RBT8_BRAPC</name>
<keyword evidence="1" id="KW-0472">Membrane</keyword>
<keyword evidence="1" id="KW-1133">Transmembrane helix</keyword>
<feature type="transmembrane region" description="Helical" evidence="1">
    <location>
        <begin position="133"/>
        <end position="157"/>
    </location>
</feature>
<evidence type="ECO:0000256" key="1">
    <source>
        <dbReference type="SAM" id="Phobius"/>
    </source>
</evidence>
<dbReference type="EMBL" id="REGN01003747">
    <property type="protein sequence ID" value="RNA21016.1"/>
    <property type="molecule type" value="Genomic_DNA"/>
</dbReference>
<dbReference type="AlphaFoldDB" id="A0A3M7RBT8"/>
<keyword evidence="1" id="KW-0812">Transmembrane</keyword>
<proteinExistence type="predicted"/>
<reference evidence="2 3" key="1">
    <citation type="journal article" date="2018" name="Sci. Rep.">
        <title>Genomic signatures of local adaptation to the degree of environmental predictability in rotifers.</title>
        <authorList>
            <person name="Franch-Gras L."/>
            <person name="Hahn C."/>
            <person name="Garcia-Roger E.M."/>
            <person name="Carmona M.J."/>
            <person name="Serra M."/>
            <person name="Gomez A."/>
        </authorList>
    </citation>
    <scope>NUCLEOTIDE SEQUENCE [LARGE SCALE GENOMIC DNA]</scope>
    <source>
        <strain evidence="2">HYR1</strain>
    </source>
</reference>
<evidence type="ECO:0000313" key="2">
    <source>
        <dbReference type="EMBL" id="RNA21016.1"/>
    </source>
</evidence>
<gene>
    <name evidence="2" type="ORF">BpHYR1_019468</name>
</gene>
<evidence type="ECO:0000313" key="3">
    <source>
        <dbReference type="Proteomes" id="UP000276133"/>
    </source>
</evidence>
<sequence>MCINPHLKYKTSFFCILFYFNIAESGRESYVVKNFWIPFRLKHATSNIKGIRLLKKKSERINKNHKQNLTLSNFFRTKPLFERSKNIVPNGISESIKICIENLGNDVYRKMLVELAKCGSPSMNRIKTTDCVFVYHANICGFCLLYSWIFLTTFGVATLGLEPPIRPGDDFADTSMRHLQLATDFARPHALLGQLDNSLAGLGRQRSPVDELTAELVQRGGRARTHLFPIGLAVRRGHRRRRRSLCLAMLGQPKFVVVIELCFVRASLPASAGSVGGRARYRRRRARVFLVTRTVHLLALEMGVLSYGSSYSLYCSGTVDEFTSSSSFSPVSSSFLHASSLHRV</sequence>
<protein>
    <submittedName>
        <fullName evidence="2">Uncharacterized protein</fullName>
    </submittedName>
</protein>
<keyword evidence="3" id="KW-1185">Reference proteome</keyword>
<organism evidence="2 3">
    <name type="scientific">Brachionus plicatilis</name>
    <name type="common">Marine rotifer</name>
    <name type="synonym">Brachionus muelleri</name>
    <dbReference type="NCBI Taxonomy" id="10195"/>
    <lineage>
        <taxon>Eukaryota</taxon>
        <taxon>Metazoa</taxon>
        <taxon>Spiralia</taxon>
        <taxon>Gnathifera</taxon>
        <taxon>Rotifera</taxon>
        <taxon>Eurotatoria</taxon>
        <taxon>Monogononta</taxon>
        <taxon>Pseudotrocha</taxon>
        <taxon>Ploima</taxon>
        <taxon>Brachionidae</taxon>
        <taxon>Brachionus</taxon>
    </lineage>
</organism>